<sequence>MLITISCKRRFRPGRKRICGREQALILSFPHINLRASSGWQSPLHQVPDLQSLMPLLGTPSMALRDSHVRWIRVPLTREVMEDCCLLNSKLQ</sequence>
<name>A0AAN7QMK8_9MYRT</name>
<protein>
    <submittedName>
        <fullName evidence="1">Uncharacterized protein</fullName>
    </submittedName>
</protein>
<evidence type="ECO:0000313" key="2">
    <source>
        <dbReference type="Proteomes" id="UP001345219"/>
    </source>
</evidence>
<evidence type="ECO:0000313" key="1">
    <source>
        <dbReference type="EMBL" id="KAK4771646.1"/>
    </source>
</evidence>
<dbReference type="Proteomes" id="UP001345219">
    <property type="component" value="Chromosome 24"/>
</dbReference>
<dbReference type="EMBL" id="JAXIOK010000005">
    <property type="protein sequence ID" value="KAK4771646.1"/>
    <property type="molecule type" value="Genomic_DNA"/>
</dbReference>
<reference evidence="1 2" key="1">
    <citation type="journal article" date="2023" name="Hortic Res">
        <title>Pangenome of water caltrop reveals structural variations and asymmetric subgenome divergence after allopolyploidization.</title>
        <authorList>
            <person name="Zhang X."/>
            <person name="Chen Y."/>
            <person name="Wang L."/>
            <person name="Yuan Y."/>
            <person name="Fang M."/>
            <person name="Shi L."/>
            <person name="Lu R."/>
            <person name="Comes H.P."/>
            <person name="Ma Y."/>
            <person name="Chen Y."/>
            <person name="Huang G."/>
            <person name="Zhou Y."/>
            <person name="Zheng Z."/>
            <person name="Qiu Y."/>
        </authorList>
    </citation>
    <scope>NUCLEOTIDE SEQUENCE [LARGE SCALE GENOMIC DNA]</scope>
    <source>
        <tissue evidence="1">Roots</tissue>
    </source>
</reference>
<gene>
    <name evidence="1" type="ORF">SAY87_032178</name>
</gene>
<comment type="caution">
    <text evidence="1">The sequence shown here is derived from an EMBL/GenBank/DDBJ whole genome shotgun (WGS) entry which is preliminary data.</text>
</comment>
<proteinExistence type="predicted"/>
<keyword evidence="2" id="KW-1185">Reference proteome</keyword>
<organism evidence="1 2">
    <name type="scientific">Trapa incisa</name>
    <dbReference type="NCBI Taxonomy" id="236973"/>
    <lineage>
        <taxon>Eukaryota</taxon>
        <taxon>Viridiplantae</taxon>
        <taxon>Streptophyta</taxon>
        <taxon>Embryophyta</taxon>
        <taxon>Tracheophyta</taxon>
        <taxon>Spermatophyta</taxon>
        <taxon>Magnoliopsida</taxon>
        <taxon>eudicotyledons</taxon>
        <taxon>Gunneridae</taxon>
        <taxon>Pentapetalae</taxon>
        <taxon>rosids</taxon>
        <taxon>malvids</taxon>
        <taxon>Myrtales</taxon>
        <taxon>Lythraceae</taxon>
        <taxon>Trapa</taxon>
    </lineage>
</organism>
<dbReference type="AlphaFoldDB" id="A0AAN7QMK8"/>
<accession>A0AAN7QMK8</accession>